<dbReference type="eggNOG" id="COG4726">
    <property type="taxonomic scope" value="Bacteria"/>
</dbReference>
<keyword evidence="2" id="KW-0472">Membrane</keyword>
<gene>
    <name evidence="3" type="ordered locus">PCC8801_1405</name>
</gene>
<evidence type="ECO:0000313" key="3">
    <source>
        <dbReference type="EMBL" id="ACK65463.1"/>
    </source>
</evidence>
<evidence type="ECO:0000256" key="1">
    <source>
        <dbReference type="SAM" id="MobiDB-lite"/>
    </source>
</evidence>
<reference evidence="4" key="1">
    <citation type="journal article" date="2011" name="MBio">
        <title>Novel metabolic attributes of the genus Cyanothece, comprising a group of unicellular nitrogen-fixing Cyanobacteria.</title>
        <authorList>
            <person name="Bandyopadhyay A."/>
            <person name="Elvitigala T."/>
            <person name="Welsh E."/>
            <person name="Stockel J."/>
            <person name="Liberton M."/>
            <person name="Min H."/>
            <person name="Sherman L.A."/>
            <person name="Pakrasi H.B."/>
        </authorList>
    </citation>
    <scope>NUCLEOTIDE SEQUENCE [LARGE SCALE GENOMIC DNA]</scope>
    <source>
        <strain evidence="4">PCC 8801</strain>
    </source>
</reference>
<organism evidence="3 4">
    <name type="scientific">Rippkaea orientalis (strain PCC 8801 / RF-1)</name>
    <name type="common">Cyanothece sp. (strain PCC 8801)</name>
    <dbReference type="NCBI Taxonomy" id="41431"/>
    <lineage>
        <taxon>Bacteria</taxon>
        <taxon>Bacillati</taxon>
        <taxon>Cyanobacteriota</taxon>
        <taxon>Cyanophyceae</taxon>
        <taxon>Oscillatoriophycideae</taxon>
        <taxon>Chroococcales</taxon>
        <taxon>Aphanothecaceae</taxon>
        <taxon>Rippkaea</taxon>
        <taxon>Rippkaea orientalis</taxon>
    </lineage>
</organism>
<accession>B7K4J8</accession>
<feature type="region of interest" description="Disordered" evidence="1">
    <location>
        <begin position="337"/>
        <end position="388"/>
    </location>
</feature>
<dbReference type="HOGENOM" id="CLU_042919_0_0_3"/>
<feature type="transmembrane region" description="Helical" evidence="2">
    <location>
        <begin position="21"/>
        <end position="44"/>
    </location>
</feature>
<sequence length="555" mass="59297">MNTRYKLALLYLTRSQIPKNKGMAIVFAMAIGVVMALAAGTMLLGSQAKQSQVSAENAKSEGLSMAQVAVTEFMNTVNQKEKRYILQYPAKCNEEPNNESTHCWERATETTTPPEFKEHLKSCDTDDVTAKAQEVVDLADETKWKDITDPNDSTKLIGQYRIVGYSYEGTVGDAPGLGTLTIEGRKIEGTVGDYRNFGTDSKSLTQATSRLEVQIPIQPNTSDTGVPGLWIKEDGISGNNQIQGNIWANDCSVSVDDLQENHIADPDGEGYQATRTSKDFPSLPYTSFSNVPTSITDIGSLVATNNLSQPNTPIIARLLETFLDKAINNIIGEAAFAKSNGNGGGGNGGGSTGGGSTGGNGGGNSSLSFPRTTGSNPDTPTRTEGTGANAINIYEYRISGSITTGSDIYVDTFDETNNKRQKVIFHLAGDLDPQGNGRIYHDCSGNVQCKPTDFVIYGYSSNGQICLHGNHQTEAFILAPNYSGGVKGSGGGAGGIKGSVWLNDWGACSSSTSNVVVEQTAEWTDLEPLIVQEIDIPPELRPVSKVLQKQAKDQN</sequence>
<evidence type="ECO:0000256" key="2">
    <source>
        <dbReference type="SAM" id="Phobius"/>
    </source>
</evidence>
<feature type="compositionally biased region" description="Polar residues" evidence="1">
    <location>
        <begin position="367"/>
        <end position="386"/>
    </location>
</feature>
<dbReference type="OrthoDB" id="427059at2"/>
<dbReference type="RefSeq" id="WP_012594736.1">
    <property type="nucleotide sequence ID" value="NC_011726.1"/>
</dbReference>
<feature type="compositionally biased region" description="Gly residues" evidence="1">
    <location>
        <begin position="341"/>
        <end position="364"/>
    </location>
</feature>
<keyword evidence="4" id="KW-1185">Reference proteome</keyword>
<keyword evidence="2" id="KW-1133">Transmembrane helix</keyword>
<dbReference type="KEGG" id="cyp:PCC8801_1405"/>
<protein>
    <submittedName>
        <fullName evidence="3">Uncharacterized protein</fullName>
    </submittedName>
</protein>
<dbReference type="STRING" id="41431.PCC8801_1405"/>
<name>B7K4J8_RIPO1</name>
<keyword evidence="2" id="KW-0812">Transmembrane</keyword>
<dbReference type="Proteomes" id="UP000008204">
    <property type="component" value="Chromosome"/>
</dbReference>
<dbReference type="AlphaFoldDB" id="B7K4J8"/>
<proteinExistence type="predicted"/>
<dbReference type="EMBL" id="CP001287">
    <property type="protein sequence ID" value="ACK65463.1"/>
    <property type="molecule type" value="Genomic_DNA"/>
</dbReference>
<evidence type="ECO:0000313" key="4">
    <source>
        <dbReference type="Proteomes" id="UP000008204"/>
    </source>
</evidence>